<dbReference type="InterPro" id="IPR021312">
    <property type="entry name" value="DUF2889"/>
</dbReference>
<dbReference type="RefSeq" id="WP_353985208.1">
    <property type="nucleotide sequence ID" value="NZ_JBEWLY010000023.1"/>
</dbReference>
<sequence length="254" mass="27897">MARLKSLQEEPVEASRELRGYRRCIQVVPDHGRVTALLEDDIHSMAVRLHHDGLRVNEVETFLDRMPWNTCPGAAAVLVDTFSGKPLAEVTLRTARKANCTHLHDLAVIAAQHAQDSAETIFDIRVSDPVDGLRMLELDRNGNAVLQWVEQDGQIVSPPEVAGRSLMTLRDALSAMSPEQSQAGRLLQWAGLVAHGRTIPLERQSDAMQMPANCYAFQPKRALLARRVGAVIDFTSSGLVPGKKLRGELGLASD</sequence>
<reference evidence="1 2" key="1">
    <citation type="submission" date="2024-07" db="EMBL/GenBank/DDBJ databases">
        <title>Novosphingobium kalidii RD2P27.</title>
        <authorList>
            <person name="Sun J.-Q."/>
        </authorList>
    </citation>
    <scope>NUCLEOTIDE SEQUENCE [LARGE SCALE GENOMIC DNA]</scope>
    <source>
        <strain evidence="1 2">RD2P27</strain>
    </source>
</reference>
<keyword evidence="2" id="KW-1185">Reference proteome</keyword>
<gene>
    <name evidence="1" type="ORF">ABVV53_14840</name>
</gene>
<dbReference type="Pfam" id="PF11136">
    <property type="entry name" value="DUF2889"/>
    <property type="match status" value="1"/>
</dbReference>
<proteinExistence type="predicted"/>
<comment type="caution">
    <text evidence="1">The sequence shown here is derived from an EMBL/GenBank/DDBJ whole genome shotgun (WGS) entry which is preliminary data.</text>
</comment>
<protein>
    <submittedName>
        <fullName evidence="1">DUF2889 domain-containing protein</fullName>
    </submittedName>
</protein>
<dbReference type="Proteomes" id="UP001548713">
    <property type="component" value="Unassembled WGS sequence"/>
</dbReference>
<dbReference type="EMBL" id="JBEWLY010000023">
    <property type="protein sequence ID" value="MET1756719.1"/>
    <property type="molecule type" value="Genomic_DNA"/>
</dbReference>
<accession>A0ABV2D4B4</accession>
<evidence type="ECO:0000313" key="1">
    <source>
        <dbReference type="EMBL" id="MET1756719.1"/>
    </source>
</evidence>
<evidence type="ECO:0000313" key="2">
    <source>
        <dbReference type="Proteomes" id="UP001548713"/>
    </source>
</evidence>
<organism evidence="1 2">
    <name type="scientific">Novosphingobium kalidii</name>
    <dbReference type="NCBI Taxonomy" id="3230299"/>
    <lineage>
        <taxon>Bacteria</taxon>
        <taxon>Pseudomonadati</taxon>
        <taxon>Pseudomonadota</taxon>
        <taxon>Alphaproteobacteria</taxon>
        <taxon>Sphingomonadales</taxon>
        <taxon>Sphingomonadaceae</taxon>
        <taxon>Novosphingobium</taxon>
    </lineage>
</organism>
<name>A0ABV2D4B4_9SPHN</name>